<dbReference type="AlphaFoldDB" id="A0A0G1KCI9"/>
<gene>
    <name evidence="2" type="ORF">UW79_C0022G0028</name>
</gene>
<name>A0A0G1KCI9_9BACT</name>
<proteinExistence type="predicted"/>
<evidence type="ECO:0000256" key="1">
    <source>
        <dbReference type="SAM" id="Phobius"/>
    </source>
</evidence>
<evidence type="ECO:0000313" key="2">
    <source>
        <dbReference type="EMBL" id="KKT81313.1"/>
    </source>
</evidence>
<accession>A0A0G1KCI9</accession>
<organism evidence="2 3">
    <name type="scientific">Candidatus Yanofskybacteria bacterium GW2011_GWA2_44_9</name>
    <dbReference type="NCBI Taxonomy" id="1619025"/>
    <lineage>
        <taxon>Bacteria</taxon>
        <taxon>Candidatus Yanofskyibacteriota</taxon>
    </lineage>
</organism>
<feature type="transmembrane region" description="Helical" evidence="1">
    <location>
        <begin position="60"/>
        <end position="82"/>
    </location>
</feature>
<reference evidence="2 3" key="1">
    <citation type="journal article" date="2015" name="Nature">
        <title>rRNA introns, odd ribosomes, and small enigmatic genomes across a large radiation of phyla.</title>
        <authorList>
            <person name="Brown C.T."/>
            <person name="Hug L.A."/>
            <person name="Thomas B.C."/>
            <person name="Sharon I."/>
            <person name="Castelle C.J."/>
            <person name="Singh A."/>
            <person name="Wilkins M.J."/>
            <person name="Williams K.H."/>
            <person name="Banfield J.F."/>
        </authorList>
    </citation>
    <scope>NUCLEOTIDE SEQUENCE [LARGE SCALE GENOMIC DNA]</scope>
</reference>
<feature type="transmembrane region" description="Helical" evidence="1">
    <location>
        <begin position="6"/>
        <end position="24"/>
    </location>
</feature>
<protein>
    <submittedName>
        <fullName evidence="2">Uncharacterized protein</fullName>
    </submittedName>
</protein>
<keyword evidence="1" id="KW-0812">Transmembrane</keyword>
<comment type="caution">
    <text evidence="2">The sequence shown here is derived from an EMBL/GenBank/DDBJ whole genome shotgun (WGS) entry which is preliminary data.</text>
</comment>
<keyword evidence="1" id="KW-1133">Transmembrane helix</keyword>
<sequence>MLFLLNVLYLIIGIFYIQMMRKIVTNRLPKLVAAELSTWIGPSNPGWDWVRKDLNYFGNFLSYLLLCYLPMMGFFILTGLIGKVSPDFLNFAPAMAIFTICTLVGLFSIPLAILSIIAPRPIMNFSNRLKLTNISQETIDRLYAKKDQTAS</sequence>
<keyword evidence="1" id="KW-0472">Membrane</keyword>
<dbReference type="EMBL" id="LCJR01000022">
    <property type="protein sequence ID" value="KKT81313.1"/>
    <property type="molecule type" value="Genomic_DNA"/>
</dbReference>
<dbReference type="Proteomes" id="UP000034032">
    <property type="component" value="Unassembled WGS sequence"/>
</dbReference>
<evidence type="ECO:0000313" key="3">
    <source>
        <dbReference type="Proteomes" id="UP000034032"/>
    </source>
</evidence>
<feature type="transmembrane region" description="Helical" evidence="1">
    <location>
        <begin position="94"/>
        <end position="118"/>
    </location>
</feature>